<keyword evidence="4 5" id="KW-0472">Membrane</keyword>
<dbReference type="Proteomes" id="UP000485484">
    <property type="component" value="Unassembled WGS sequence"/>
</dbReference>
<name>A0A1V5MCX4_UNCT6</name>
<comment type="caution">
    <text evidence="6">The sequence shown here is derived from an EMBL/GenBank/DDBJ whole genome shotgun (WGS) entry which is preliminary data.</text>
</comment>
<keyword evidence="2 5" id="KW-0812">Transmembrane</keyword>
<accession>A0A1V5MCX4</accession>
<evidence type="ECO:0000313" key="6">
    <source>
        <dbReference type="EMBL" id="OPZ91087.1"/>
    </source>
</evidence>
<feature type="transmembrane region" description="Helical" evidence="5">
    <location>
        <begin position="23"/>
        <end position="44"/>
    </location>
</feature>
<keyword evidence="3 5" id="KW-1133">Transmembrane helix</keyword>
<organism evidence="6 7">
    <name type="scientific">candidate division TA06 bacterium ADurb.Bin417</name>
    <dbReference type="NCBI Taxonomy" id="1852828"/>
    <lineage>
        <taxon>Bacteria</taxon>
        <taxon>Bacteria division TA06</taxon>
    </lineage>
</organism>
<protein>
    <submittedName>
        <fullName evidence="6">Putative neutral zinc metallopeptidase</fullName>
    </submittedName>
</protein>
<evidence type="ECO:0000256" key="1">
    <source>
        <dbReference type="ARBA" id="ARBA00004167"/>
    </source>
</evidence>
<gene>
    <name evidence="6" type="ORF">BWY73_01176</name>
</gene>
<proteinExistence type="predicted"/>
<evidence type="ECO:0000313" key="7">
    <source>
        <dbReference type="Proteomes" id="UP000485484"/>
    </source>
</evidence>
<evidence type="ECO:0000256" key="5">
    <source>
        <dbReference type="SAM" id="Phobius"/>
    </source>
</evidence>
<comment type="subcellular location">
    <subcellularLocation>
        <location evidence="1">Membrane</location>
        <topology evidence="1">Single-pass membrane protein</topology>
    </subcellularLocation>
</comment>
<evidence type="ECO:0000256" key="2">
    <source>
        <dbReference type="ARBA" id="ARBA00022692"/>
    </source>
</evidence>
<evidence type="ECO:0000256" key="3">
    <source>
        <dbReference type="ARBA" id="ARBA00022989"/>
    </source>
</evidence>
<dbReference type="InterPro" id="IPR007343">
    <property type="entry name" value="Uncharacterised_pept_Zn_put"/>
</dbReference>
<dbReference type="PANTHER" id="PTHR30168:SF0">
    <property type="entry name" value="INNER MEMBRANE PROTEIN"/>
    <property type="match status" value="1"/>
</dbReference>
<evidence type="ECO:0000256" key="4">
    <source>
        <dbReference type="ARBA" id="ARBA00023136"/>
    </source>
</evidence>
<sequence length="286" mass="31567">MRWQGRRRSSNVEDLRGSSGNRALRVGGGLSGIGVLIALAYLFLGGNPAEVGRIFQGAPSYSVESGQELTEAEKEMGEFVSTVLADLEDVWQKEFRQMGLTYEEPALVLFSGAVETAAGYASASTGPFYSPADSKVYIDLTFFEEMQRQLNAPGDFALAYVLAHEVGHHVQNLLGINEKVMSQRNRMSEKEFNRLLVRLELQADFLAGVWAHYARQIPDYLEATDIEEGLNAASAVGDDRIMKQSQGYVVPDAFTHGTSEQRVRWFRKGLETGDINQGDTFGAARL</sequence>
<dbReference type="AlphaFoldDB" id="A0A1V5MCX4"/>
<dbReference type="Pfam" id="PF04228">
    <property type="entry name" value="Zn_peptidase"/>
    <property type="match status" value="1"/>
</dbReference>
<dbReference type="EMBL" id="MWAK01000203">
    <property type="protein sequence ID" value="OPZ91087.1"/>
    <property type="molecule type" value="Genomic_DNA"/>
</dbReference>
<dbReference type="PANTHER" id="PTHR30168">
    <property type="entry name" value="PUTATIVE MEMBRANE PROTEIN YPFJ"/>
    <property type="match status" value="1"/>
</dbReference>
<reference evidence="6 7" key="1">
    <citation type="submission" date="2017-02" db="EMBL/GenBank/DDBJ databases">
        <title>Delving into the versatile metabolic prowess of the omnipresent phylum Bacteroidetes.</title>
        <authorList>
            <person name="Nobu M.K."/>
            <person name="Mei R."/>
            <person name="Narihiro T."/>
            <person name="Kuroda K."/>
            <person name="Liu W.-T."/>
        </authorList>
    </citation>
    <scope>NUCLEOTIDE SEQUENCE [LARGE SCALE GENOMIC DNA]</scope>
    <source>
        <strain evidence="6">ADurb.Bin417</strain>
    </source>
</reference>
<dbReference type="GO" id="GO:0016020">
    <property type="term" value="C:membrane"/>
    <property type="evidence" value="ECO:0007669"/>
    <property type="project" value="UniProtKB-SubCell"/>
</dbReference>